<gene>
    <name evidence="7" type="ORF">COLSTE_01270</name>
</gene>
<keyword evidence="1" id="KW-0949">S-adenosyl-L-methionine</keyword>
<accession>B6GB17</accession>
<dbReference type="SFLD" id="SFLDS00029">
    <property type="entry name" value="Radical_SAM"/>
    <property type="match status" value="1"/>
</dbReference>
<dbReference type="Pfam" id="PF04055">
    <property type="entry name" value="Radical_SAM"/>
    <property type="match status" value="1"/>
</dbReference>
<keyword evidence="2" id="KW-0479">Metal-binding</keyword>
<evidence type="ECO:0000256" key="3">
    <source>
        <dbReference type="ARBA" id="ARBA00023004"/>
    </source>
</evidence>
<dbReference type="PANTHER" id="PTHR11228:SF7">
    <property type="entry name" value="PQQA PEPTIDE CYCLASE"/>
    <property type="match status" value="1"/>
</dbReference>
<evidence type="ECO:0000256" key="2">
    <source>
        <dbReference type="ARBA" id="ARBA00022723"/>
    </source>
</evidence>
<dbReference type="InterPro" id="IPR058240">
    <property type="entry name" value="rSAM_sf"/>
</dbReference>
<keyword evidence="3" id="KW-0408">Iron</keyword>
<dbReference type="SFLD" id="SFLDG01067">
    <property type="entry name" value="SPASM/twitch_domain_containing"/>
    <property type="match status" value="1"/>
</dbReference>
<dbReference type="Proteomes" id="UP000003560">
    <property type="component" value="Unassembled WGS sequence"/>
</dbReference>
<dbReference type="InterPro" id="IPR050377">
    <property type="entry name" value="Radical_SAM_PqqE_MftC-like"/>
</dbReference>
<sequence length="413" mass="45031">MRLADYVVRFSLGTIPTVGNPRTGAIVGLTPDGQTLVESMSRCDIEPAEVPASCLQLVDYLQCHGFLADNDSAAPVVTSAYLHVTPQCNFSCIGCYSGSDRMAHYCVPTVDQLTVAINMLAQLGVQELIYSGGEPFMREDMALLVRRAAYHGIPRQTIITNGSLLSKHCLTSFRGFVQTVALSCDRLFDDEISYLGRDISAADYLVTCDAVCAAGLRPHILLTLHPKNYLNIPRYLALADERGFTIGFSLLSCISSECHDLVFTDEQLQELAEILMSEQVGVGDYAESSGCTHLHGLTCVTYCGAGRRCVSVSYDGTIYPCHMLHIPELRVGNAFVDSGEDVRKGLASHPLQSVDEVPGCKSCDIRYLCGGGCRARMMHASGSWFSNRSSCDPYCMFYQHVIGLQIDRVLGKG</sequence>
<dbReference type="GO" id="GO:0003824">
    <property type="term" value="F:catalytic activity"/>
    <property type="evidence" value="ECO:0007669"/>
    <property type="project" value="InterPro"/>
</dbReference>
<dbReference type="Gene3D" id="3.20.20.70">
    <property type="entry name" value="Aldolase class I"/>
    <property type="match status" value="1"/>
</dbReference>
<dbReference type="Pfam" id="PF13186">
    <property type="entry name" value="SPASM"/>
    <property type="match status" value="1"/>
</dbReference>
<reference evidence="7 8" key="2">
    <citation type="submission" date="2008-10" db="EMBL/GenBank/DDBJ databases">
        <authorList>
            <person name="Fulton L."/>
            <person name="Clifton S."/>
            <person name="Fulton B."/>
            <person name="Xu J."/>
            <person name="Minx P."/>
            <person name="Pepin K.H."/>
            <person name="Johnson M."/>
            <person name="Thiruvilangam P."/>
            <person name="Bhonagiri V."/>
            <person name="Nash W.E."/>
            <person name="Mardis E.R."/>
            <person name="Wilson R.K."/>
        </authorList>
    </citation>
    <scope>NUCLEOTIDE SEQUENCE [LARGE SCALE GENOMIC DNA]</scope>
    <source>
        <strain evidence="7 8">DSM 13279</strain>
    </source>
</reference>
<dbReference type="CDD" id="cd01335">
    <property type="entry name" value="Radical_SAM"/>
    <property type="match status" value="1"/>
</dbReference>
<dbReference type="AlphaFoldDB" id="B6GB17"/>
<dbReference type="GO" id="GO:0046872">
    <property type="term" value="F:metal ion binding"/>
    <property type="evidence" value="ECO:0007669"/>
    <property type="project" value="UniProtKB-KW"/>
</dbReference>
<dbReference type="SUPFAM" id="SSF102114">
    <property type="entry name" value="Radical SAM enzymes"/>
    <property type="match status" value="1"/>
</dbReference>
<protein>
    <submittedName>
        <fullName evidence="7">Radical SAM domain protein</fullName>
    </submittedName>
</protein>
<dbReference type="InterPro" id="IPR007197">
    <property type="entry name" value="rSAM"/>
</dbReference>
<proteinExistence type="predicted"/>
<feature type="domain" description="Radical SAM core" evidence="5">
    <location>
        <begin position="84"/>
        <end position="226"/>
    </location>
</feature>
<dbReference type="InterPro" id="IPR013785">
    <property type="entry name" value="Aldolase_TIM"/>
</dbReference>
<dbReference type="PANTHER" id="PTHR11228">
    <property type="entry name" value="RADICAL SAM DOMAIN PROTEIN"/>
    <property type="match status" value="1"/>
</dbReference>
<name>B6GB17_9ACTN</name>
<organism evidence="7 8">
    <name type="scientific">Collinsella stercoris DSM 13279</name>
    <dbReference type="NCBI Taxonomy" id="445975"/>
    <lineage>
        <taxon>Bacteria</taxon>
        <taxon>Bacillati</taxon>
        <taxon>Actinomycetota</taxon>
        <taxon>Coriobacteriia</taxon>
        <taxon>Coriobacteriales</taxon>
        <taxon>Coriobacteriaceae</taxon>
        <taxon>Collinsella</taxon>
    </lineage>
</organism>
<keyword evidence="4" id="KW-0411">Iron-sulfur</keyword>
<feature type="domain" description="4Fe4S-binding SPASM" evidence="6">
    <location>
        <begin position="303"/>
        <end position="364"/>
    </location>
</feature>
<evidence type="ECO:0000313" key="8">
    <source>
        <dbReference type="Proteomes" id="UP000003560"/>
    </source>
</evidence>
<evidence type="ECO:0000259" key="5">
    <source>
        <dbReference type="Pfam" id="PF04055"/>
    </source>
</evidence>
<keyword evidence="8" id="KW-1185">Reference proteome</keyword>
<evidence type="ECO:0000313" key="7">
    <source>
        <dbReference type="EMBL" id="EEA90511.1"/>
    </source>
</evidence>
<dbReference type="InterPro" id="IPR023885">
    <property type="entry name" value="4Fe4S-binding_SPASM_dom"/>
</dbReference>
<evidence type="ECO:0000256" key="1">
    <source>
        <dbReference type="ARBA" id="ARBA00022691"/>
    </source>
</evidence>
<dbReference type="NCBIfam" id="TIGR04085">
    <property type="entry name" value="rSAM_more_4Fe4S"/>
    <property type="match status" value="1"/>
</dbReference>
<evidence type="ECO:0000259" key="6">
    <source>
        <dbReference type="Pfam" id="PF13186"/>
    </source>
</evidence>
<dbReference type="GO" id="GO:0051536">
    <property type="term" value="F:iron-sulfur cluster binding"/>
    <property type="evidence" value="ECO:0007669"/>
    <property type="project" value="UniProtKB-KW"/>
</dbReference>
<dbReference type="OrthoDB" id="9782387at2"/>
<evidence type="ECO:0000256" key="4">
    <source>
        <dbReference type="ARBA" id="ARBA00023014"/>
    </source>
</evidence>
<dbReference type="eggNOG" id="COG0641">
    <property type="taxonomic scope" value="Bacteria"/>
</dbReference>
<dbReference type="HOGENOM" id="CLU_009273_4_4_11"/>
<dbReference type="STRING" id="445975.COLSTE_01270"/>
<reference evidence="7 8" key="1">
    <citation type="submission" date="2008-10" db="EMBL/GenBank/DDBJ databases">
        <title>Draft genome sequence of Collinsella stercoris (DSM 13279).</title>
        <authorList>
            <person name="Sudarsanam P."/>
            <person name="Ley R."/>
            <person name="Guruge J."/>
            <person name="Turnbaugh P.J."/>
            <person name="Mahowald M."/>
            <person name="Liep D."/>
            <person name="Gordon J."/>
        </authorList>
    </citation>
    <scope>NUCLEOTIDE SEQUENCE [LARGE SCALE GENOMIC DNA]</scope>
    <source>
        <strain evidence="7 8">DSM 13279</strain>
    </source>
</reference>
<comment type="caution">
    <text evidence="7">The sequence shown here is derived from an EMBL/GenBank/DDBJ whole genome shotgun (WGS) entry which is preliminary data.</text>
</comment>
<dbReference type="EMBL" id="ABXJ01000069">
    <property type="protein sequence ID" value="EEA90511.1"/>
    <property type="molecule type" value="Genomic_DNA"/>
</dbReference>